<sequence>MSFTLSNSSSNNVCKGTQRTESGVKRAFGDTLGQDIVTSWVSTIVFQYVDQLEQHLTQKEFQEIMIPWRNRLLPTYVETQSVVRQPIAFKSERPRISKQRFASQVDVNNELLSNTVTDTIFAEEREFLFKTLITLFVLSHLVHKLLTRVLRIILVIVPEHPSDTYVLTMKMEILLEPASNKLLVGGEDDEVAWEMEMIEGCDIWCAVVARCGGSSGLYVAVVAWGVWYGQRVEVTDRLDVWRWVVGWRRPVAAGEGWVGVNADAASGDWGSEKIVQINERLKTARSRQKSYADKRRNPLEFQVGDRVLLKVSPWKGVVRFGKKEKLAPRYVGPFEIVECVGPVAYRLKLPQELSCVHDTFHVSNLKKCLVEPDDQVPLDEIEIDENLRFVEEPIEIVERDVKKLKRRRISLVKVRWNSRQGAEYTWEHEDQFRMKYPHIFSEPVPSSTLPLFDPGKVQKGKKYNNPQPSNAPGDKSIEWRKNKHAYISQSQDSPLSPKRKIQQNDSICHEYKRICVFYTYHQDNPSHVYKFKKALYDLKQEPRAWYDMLLSFLISQHFSKDAVDPTLFTRQAGNDLLLMTAKFKMSMMGKMSFFLRLQISQSPRGIFINQSKYAYEIVKKYGTLSSDSVDTTMVEKSKLDEDLQGTPVDATLYHGMIGSLMYLTSNRPDLIYAVCLCDRYQAKPTEKHLNAVKRIFRYLKGTINMGLWYSKDTSMSMTAYADADHVGCQDTRRSTSGSAYFLGDKLLTDYGFQFNKIHLYYDNMSVMALCCNNVQHSRAKHIDVRYQFIKKQVENGIVELYFVWTEYQLADIFTKPLPRERFNFLIEKLGMRSMSPEMLTSGRRNGRVMVVKTHLLDMEYELVEGNEVRAEGSETRAEGSSKRAGEDLQQESTKKQKVMMTKKIAKA</sequence>
<evidence type="ECO:0000313" key="3">
    <source>
        <dbReference type="EMBL" id="GJT67512.1"/>
    </source>
</evidence>
<dbReference type="PANTHER" id="PTHR46148">
    <property type="entry name" value="CHROMO DOMAIN-CONTAINING PROTEIN"/>
    <property type="match status" value="1"/>
</dbReference>
<name>A0ABQ5FXS9_9ASTR</name>
<dbReference type="InterPro" id="IPR056924">
    <property type="entry name" value="SH3_Tf2-1"/>
</dbReference>
<dbReference type="PANTHER" id="PTHR46148:SF59">
    <property type="entry name" value="NUCLEOTIDYLTRANSFERASE, RIBONUCLEASE H"/>
    <property type="match status" value="1"/>
</dbReference>
<feature type="region of interest" description="Disordered" evidence="1">
    <location>
        <begin position="455"/>
        <end position="476"/>
    </location>
</feature>
<dbReference type="Pfam" id="PF24626">
    <property type="entry name" value="SH3_Tf2-1"/>
    <property type="match status" value="1"/>
</dbReference>
<accession>A0ABQ5FXS9</accession>
<evidence type="ECO:0000313" key="4">
    <source>
        <dbReference type="Proteomes" id="UP001151760"/>
    </source>
</evidence>
<evidence type="ECO:0000259" key="2">
    <source>
        <dbReference type="Pfam" id="PF24626"/>
    </source>
</evidence>
<dbReference type="CDD" id="cd09272">
    <property type="entry name" value="RNase_HI_RT_Ty1"/>
    <property type="match status" value="1"/>
</dbReference>
<dbReference type="EMBL" id="BQNB010017815">
    <property type="protein sequence ID" value="GJT67512.1"/>
    <property type="molecule type" value="Genomic_DNA"/>
</dbReference>
<proteinExistence type="predicted"/>
<reference evidence="3" key="2">
    <citation type="submission" date="2022-01" db="EMBL/GenBank/DDBJ databases">
        <authorList>
            <person name="Yamashiro T."/>
            <person name="Shiraishi A."/>
            <person name="Satake H."/>
            <person name="Nakayama K."/>
        </authorList>
    </citation>
    <scope>NUCLEOTIDE SEQUENCE</scope>
</reference>
<protein>
    <submittedName>
        <fullName evidence="3">Retrovirus-related pol polyprotein from transposon TNT 1-94</fullName>
    </submittedName>
</protein>
<reference evidence="3" key="1">
    <citation type="journal article" date="2022" name="Int. J. Mol. Sci.">
        <title>Draft Genome of Tanacetum Coccineum: Genomic Comparison of Closely Related Tanacetum-Family Plants.</title>
        <authorList>
            <person name="Yamashiro T."/>
            <person name="Shiraishi A."/>
            <person name="Nakayama K."/>
            <person name="Satake H."/>
        </authorList>
    </citation>
    <scope>NUCLEOTIDE SEQUENCE</scope>
</reference>
<keyword evidence="4" id="KW-1185">Reference proteome</keyword>
<evidence type="ECO:0000256" key="1">
    <source>
        <dbReference type="SAM" id="MobiDB-lite"/>
    </source>
</evidence>
<feature type="region of interest" description="Disordered" evidence="1">
    <location>
        <begin position="869"/>
        <end position="907"/>
    </location>
</feature>
<organism evidence="3 4">
    <name type="scientific">Tanacetum coccineum</name>
    <dbReference type="NCBI Taxonomy" id="301880"/>
    <lineage>
        <taxon>Eukaryota</taxon>
        <taxon>Viridiplantae</taxon>
        <taxon>Streptophyta</taxon>
        <taxon>Embryophyta</taxon>
        <taxon>Tracheophyta</taxon>
        <taxon>Spermatophyta</taxon>
        <taxon>Magnoliopsida</taxon>
        <taxon>eudicotyledons</taxon>
        <taxon>Gunneridae</taxon>
        <taxon>Pentapetalae</taxon>
        <taxon>asterids</taxon>
        <taxon>campanulids</taxon>
        <taxon>Asterales</taxon>
        <taxon>Asteraceae</taxon>
        <taxon>Asteroideae</taxon>
        <taxon>Anthemideae</taxon>
        <taxon>Anthemidinae</taxon>
        <taxon>Tanacetum</taxon>
    </lineage>
</organism>
<comment type="caution">
    <text evidence="3">The sequence shown here is derived from an EMBL/GenBank/DDBJ whole genome shotgun (WGS) entry which is preliminary data.</text>
</comment>
<feature type="compositionally biased region" description="Basic and acidic residues" evidence="1">
    <location>
        <begin position="869"/>
        <end position="886"/>
    </location>
</feature>
<feature type="domain" description="Tf2-1-like SH3-like" evidence="2">
    <location>
        <begin position="304"/>
        <end position="368"/>
    </location>
</feature>
<gene>
    <name evidence="3" type="ORF">Tco_1018992</name>
</gene>
<dbReference type="Proteomes" id="UP001151760">
    <property type="component" value="Unassembled WGS sequence"/>
</dbReference>